<keyword evidence="9" id="KW-1185">Reference proteome</keyword>
<reference evidence="8" key="1">
    <citation type="journal article" date="2020" name="Stud. Mycol.">
        <title>101 Dothideomycetes genomes: a test case for predicting lifestyles and emergence of pathogens.</title>
        <authorList>
            <person name="Haridas S."/>
            <person name="Albert R."/>
            <person name="Binder M."/>
            <person name="Bloem J."/>
            <person name="Labutti K."/>
            <person name="Salamov A."/>
            <person name="Andreopoulos B."/>
            <person name="Baker S."/>
            <person name="Barry K."/>
            <person name="Bills G."/>
            <person name="Bluhm B."/>
            <person name="Cannon C."/>
            <person name="Castanera R."/>
            <person name="Culley D."/>
            <person name="Daum C."/>
            <person name="Ezra D."/>
            <person name="Gonzalez J."/>
            <person name="Henrissat B."/>
            <person name="Kuo A."/>
            <person name="Liang C."/>
            <person name="Lipzen A."/>
            <person name="Lutzoni F."/>
            <person name="Magnuson J."/>
            <person name="Mondo S."/>
            <person name="Nolan M."/>
            <person name="Ohm R."/>
            <person name="Pangilinan J."/>
            <person name="Park H.-J."/>
            <person name="Ramirez L."/>
            <person name="Alfaro M."/>
            <person name="Sun H."/>
            <person name="Tritt A."/>
            <person name="Yoshinaga Y."/>
            <person name="Zwiers L.-H."/>
            <person name="Turgeon B."/>
            <person name="Goodwin S."/>
            <person name="Spatafora J."/>
            <person name="Crous P."/>
            <person name="Grigoriev I."/>
        </authorList>
    </citation>
    <scope>NUCLEOTIDE SEQUENCE</scope>
    <source>
        <strain evidence="8">CBS 269.34</strain>
    </source>
</reference>
<dbReference type="OrthoDB" id="10031947at2759"/>
<dbReference type="CDD" id="cd00067">
    <property type="entry name" value="GAL4"/>
    <property type="match status" value="1"/>
</dbReference>
<keyword evidence="4" id="KW-0804">Transcription</keyword>
<protein>
    <recommendedName>
        <fullName evidence="7">Xylanolytic transcriptional activator regulatory domain-containing protein</fullName>
    </recommendedName>
</protein>
<dbReference type="GO" id="GO:0008270">
    <property type="term" value="F:zinc ion binding"/>
    <property type="evidence" value="ECO:0007669"/>
    <property type="project" value="InterPro"/>
</dbReference>
<evidence type="ECO:0000256" key="4">
    <source>
        <dbReference type="ARBA" id="ARBA00023163"/>
    </source>
</evidence>
<feature type="region of interest" description="Disordered" evidence="6">
    <location>
        <begin position="146"/>
        <end position="172"/>
    </location>
</feature>
<dbReference type="InterPro" id="IPR052073">
    <property type="entry name" value="Amide_Lactam_Regulators"/>
</dbReference>
<evidence type="ECO:0000313" key="9">
    <source>
        <dbReference type="Proteomes" id="UP000799750"/>
    </source>
</evidence>
<keyword evidence="1" id="KW-0862">Zinc</keyword>
<dbReference type="CDD" id="cd12148">
    <property type="entry name" value="fungal_TF_MHR"/>
    <property type="match status" value="1"/>
</dbReference>
<evidence type="ECO:0000256" key="5">
    <source>
        <dbReference type="ARBA" id="ARBA00023242"/>
    </source>
</evidence>
<keyword evidence="5" id="KW-0539">Nucleus</keyword>
<evidence type="ECO:0000256" key="2">
    <source>
        <dbReference type="ARBA" id="ARBA00023015"/>
    </source>
</evidence>
<dbReference type="InterPro" id="IPR007219">
    <property type="entry name" value="XnlR_reg_dom"/>
</dbReference>
<dbReference type="InterPro" id="IPR001138">
    <property type="entry name" value="Zn2Cys6_DnaBD"/>
</dbReference>
<dbReference type="Proteomes" id="UP000799750">
    <property type="component" value="Unassembled WGS sequence"/>
</dbReference>
<dbReference type="GO" id="GO:0006351">
    <property type="term" value="P:DNA-templated transcription"/>
    <property type="evidence" value="ECO:0007669"/>
    <property type="project" value="InterPro"/>
</dbReference>
<feature type="compositionally biased region" description="Polar residues" evidence="6">
    <location>
        <begin position="596"/>
        <end position="619"/>
    </location>
</feature>
<keyword evidence="3" id="KW-0238">DNA-binding</keyword>
<evidence type="ECO:0000259" key="7">
    <source>
        <dbReference type="SMART" id="SM00906"/>
    </source>
</evidence>
<feature type="compositionally biased region" description="Low complexity" evidence="6">
    <location>
        <begin position="577"/>
        <end position="595"/>
    </location>
</feature>
<keyword evidence="2" id="KW-0805">Transcription regulation</keyword>
<feature type="region of interest" description="Disordered" evidence="6">
    <location>
        <begin position="41"/>
        <end position="109"/>
    </location>
</feature>
<evidence type="ECO:0000256" key="6">
    <source>
        <dbReference type="SAM" id="MobiDB-lite"/>
    </source>
</evidence>
<dbReference type="PANTHER" id="PTHR47171:SF6">
    <property type="entry name" value="SPECIFIC TRANSCRIPTION FACTOR, PUTATIVE (AFU_ORTHOLOGUE AFUA_2G06130)-RELATED"/>
    <property type="match status" value="1"/>
</dbReference>
<proteinExistence type="predicted"/>
<name>A0A6A6R7M9_9PEZI</name>
<evidence type="ECO:0000256" key="3">
    <source>
        <dbReference type="ARBA" id="ARBA00023125"/>
    </source>
</evidence>
<organism evidence="8 9">
    <name type="scientific">Lophium mytilinum</name>
    <dbReference type="NCBI Taxonomy" id="390894"/>
    <lineage>
        <taxon>Eukaryota</taxon>
        <taxon>Fungi</taxon>
        <taxon>Dikarya</taxon>
        <taxon>Ascomycota</taxon>
        <taxon>Pezizomycotina</taxon>
        <taxon>Dothideomycetes</taxon>
        <taxon>Pleosporomycetidae</taxon>
        <taxon>Mytilinidiales</taxon>
        <taxon>Mytilinidiaceae</taxon>
        <taxon>Lophium</taxon>
    </lineage>
</organism>
<dbReference type="SMART" id="SM00906">
    <property type="entry name" value="Fungal_trans"/>
    <property type="match status" value="1"/>
</dbReference>
<gene>
    <name evidence="8" type="ORF">BU16DRAFT_247915</name>
</gene>
<evidence type="ECO:0000313" key="8">
    <source>
        <dbReference type="EMBL" id="KAF2500476.1"/>
    </source>
</evidence>
<sequence>MSTMITFAANNEFFRKRKRVHRACEACKKRRKRCSHTFDDDVLLDTSTDSPPDGRPPTSDPGTSRTDHSGHSGEIPSHFNELTPDSGNEQQRSPQISLDNARPATPPSFVGYLNPEAVLREEIHARGQPPAPHCVPQGQWVQVRETEQEPAFGSRPGPPDTPLADTSPPSSKSTAIQAALQNYLDAIGVSVLPSREDQQALLRIYFTYVQPLLPILDEKLFLARYASDTESRTLLQAIFIVASKHVEARPHLILSDEPRLLNPRQFSQRLYTSVITSIEAKLETNRIVLVQVLALISLHCEGPDGAEESSMHLAQAIHHAHTFGLQYGRQWKHTRDEPSDSHNDIFWCLWSLDKINACINGRPLIMNDADNGLTKIPTEMNKEKRQSPFGVWLQISKMLDKVIDFYRPGVDPAVTGWEDDDFLGFEELVGDGEDRLEGPMITLLSLFHHSMAMASHKSLSINDPVRATGSNVRQSLSATRVISILTSEPPESLPPLPIVPYALSLAMSVVYRHWRQRRLKMHRNRAKEELKQCVKILNRLRTAWWSAGAMADLGMAALSNDERNSSRPRSIQPPAGAAQNSNATSATPASSASNQRQTHSNSSVDSRLNASAPTPMMNYNINTPVQMPGQHPISSERAEQFPMNDFDFTDSSPDWLNFDTAFENFDTLLGSSGADLSNELFKPFNYEGFDFLDSTTS</sequence>
<dbReference type="PANTHER" id="PTHR47171">
    <property type="entry name" value="FARA-RELATED"/>
    <property type="match status" value="1"/>
</dbReference>
<feature type="region of interest" description="Disordered" evidence="6">
    <location>
        <begin position="560"/>
        <end position="619"/>
    </location>
</feature>
<evidence type="ECO:0000256" key="1">
    <source>
        <dbReference type="ARBA" id="ARBA00022833"/>
    </source>
</evidence>
<dbReference type="AlphaFoldDB" id="A0A6A6R7M9"/>
<feature type="compositionally biased region" description="Polar residues" evidence="6">
    <location>
        <begin position="83"/>
        <end position="98"/>
    </location>
</feature>
<dbReference type="Pfam" id="PF04082">
    <property type="entry name" value="Fungal_trans"/>
    <property type="match status" value="1"/>
</dbReference>
<accession>A0A6A6R7M9</accession>
<feature type="domain" description="Xylanolytic transcriptional activator regulatory" evidence="7">
    <location>
        <begin position="309"/>
        <end position="383"/>
    </location>
</feature>
<dbReference type="EMBL" id="MU004183">
    <property type="protein sequence ID" value="KAF2500476.1"/>
    <property type="molecule type" value="Genomic_DNA"/>
</dbReference>
<dbReference type="GO" id="GO:0000981">
    <property type="term" value="F:DNA-binding transcription factor activity, RNA polymerase II-specific"/>
    <property type="evidence" value="ECO:0007669"/>
    <property type="project" value="InterPro"/>
</dbReference>
<dbReference type="GO" id="GO:0003677">
    <property type="term" value="F:DNA binding"/>
    <property type="evidence" value="ECO:0007669"/>
    <property type="project" value="UniProtKB-KW"/>
</dbReference>